<feature type="domain" description="Ig-like" evidence="7">
    <location>
        <begin position="2120"/>
        <end position="2210"/>
    </location>
</feature>
<evidence type="ECO:0000256" key="5">
    <source>
        <dbReference type="ARBA" id="ARBA00023157"/>
    </source>
</evidence>
<evidence type="ECO:0000256" key="2">
    <source>
        <dbReference type="ARBA" id="ARBA00006692"/>
    </source>
</evidence>
<evidence type="ECO:0000313" key="8">
    <source>
        <dbReference type="WBParaSite" id="maker-PairedContig_1754-snap-gene-0.2-mRNA-1"/>
    </source>
</evidence>
<dbReference type="GO" id="GO:0031672">
    <property type="term" value="C:A band"/>
    <property type="evidence" value="ECO:0007669"/>
    <property type="project" value="UniProtKB-SubCell"/>
</dbReference>
<feature type="domain" description="Ig-like" evidence="7">
    <location>
        <begin position="1109"/>
        <end position="1197"/>
    </location>
</feature>
<keyword evidence="6" id="KW-0393">Immunoglobulin domain</keyword>
<feature type="domain" description="Ig-like" evidence="7">
    <location>
        <begin position="1924"/>
        <end position="2010"/>
    </location>
</feature>
<sequence>AVIEDVECNEGDTVKFKAVVTGDPVPDKAIDLFGSIFKIIWMINGIPLSESDKIKFISEDGICILTITDVSRHFDGTVTCQSVNRLGTQNCDAQLKVRVPPSPPHFERPLEDKILQEEQTVVLETEVSGFPDPNVSFMIKGKPIVSGQNGIEIVNRGDGCYRIEISKANIDLHDGEIVCTAINEHGQAESRARIVVECIDKDSFSAPTFVKDIEDQTVKYGEMAIFETSIRGSPNPEISWFINGQKVDKTTPGIHFETQSVTDHKLIVDSAQYAGTILCRAENSVGRYETKAKLTVISAEKKKRAPEFIEKLIDTNVTEGSNAVFEVRVEAEPTANLKWFLGEKELTESERVKIREFDGSWKLEINKLTTEESGIIRCVAENSEGSSETSAHLTWTKAKKSVNSGVDETGALLTVQEKAMKEQQMNVPVITKTLYDQTVKSGEMANFEVSVEPNEIIAEWYNNGKQLIDGMPGVKISQQNSNFMLTIDSAQYAGVITFKASNKAGKAESSANLIAIQEKIIQKAPEFLNTLNDISVKEGDKVEVTIESDGNATFEWVLNEKTLQNGIGGITIKNEESKSVLIFDQVSLEQVGNIKVIATNEGGQAFSSFNMTVTEKDIAPEIIAGPNSLSIKENDTAEFRVEITGKPTPIVKWQLNGRELSPSDTNITIKSFEEVYILKIEKANVKHAGEVVVTAENAGGMVGKEVVLKVEPDLTKPIFKTHLIDRSVNEGEPLRWDVAIERPYKGVTVKWFLNGKELTNNENVQIIDDGEGKYHITMNEAKSDMSGTLIVKATNSYGTSESHAFVEVKEVNRKPEIIRQPQDHTVDENETVKFSAIIFGKPTPTVNWYMDEMKLENSSEVGVKFDENTGKTSIKIFKANLTDSGKKITMKAENAEGQVEASATLTVNKKSEPPSILTEMKSRQVNEGETVNFSIKVTGYPTPEVAWFHNGEPIVPGGNIKITEEDGMHTLVLNDILPEQSGEISCEARNSVGSKKQLATLAIKPTGKAPFFERNIEDKLVVEGEKLIMVAKLAEVKPSPTITWLKDGKPLQNDHFKLSRENDGTLKLEIDSVEVDDKSRITIRAENQFGSADCSASIGVTKKRPIAKPAFLSDIPATTITEGESLNVKVIITGDPTPFTKWYINDQLVVATEDTEMKEENGVYSLTIHGCTKDMTGTIKCIAYNKAGEVTTQGSLTVLTPIPVEFETSLCDAVCREGDTLKLKAVLMGEPTPRVSWYVNGKKLEESQNIKIHAEKGTYTVTIRNITCDYSGKVVCEAVNEYGKAVSEASLLVLPRGEPPDFIEWLSNVKARQGSQVTHKVVFTGDPKPNLTWYINNEEMKNSDEIVIVTDDNTSTLVIKNFNQDKHTGEIICKAENDAGEVSCTASMGPYTSDIFSESQTESEAMAEEVLNFDEGPEFGTEIDSIEEFQRTPTPIMAPKFITKIKDTRAARGHQAIFECVVPDTKGVCCKWLKDGREIELIARIRYVTSELIIDNVIPEDAGKYTVVVENVAGKDSCEANLNVIEVLMKPETRAPEFIVAIQDKTCNEAEKVIFECKVVGEPEPTISWFHEKTAIVEEASKTIIESEGAIQRLVIVSADVVDRGQYICLAENVEGKAESKATLTVLAEAPQFTRHISSKEVSIGEKVILDCSVKGSPQPTVQFYRESIRIISDSHHSIEHDSSNVHWRMVIEKTEESDFRKYHAVAINSVGMAESEAEIRQKEISRKLELTGVLKDRKVTEGDEVIMEVKFSGMKPSDVKWFKDSKEIVEEREKLVIKTEEGHSTLIIKNAKPEESGNYRVELINSESKETSSATVTVESVAVPPQFTEMLTDVEVHELETTEMKVTATGIPTPEIQWFKNDVPVQIDSERIFVRETGTGQHILTIKQMQMEDAGVYSCKASNKAGSDECKANFAVLEILQEPKFTNELSEIKVKEVETAELTVTVTGKPIPEVCWIKDGIPVNIDNVHFATKQDENGQHTLVIKQARLDDAGIYSCKASNKAGETEIKILFAVEQEIEVPQFLEELKEFAVQKGETAELSVTVTGKPTPEITWYKDGIPVNIDNKHIFMKTNEANHSTLIIKEARLKDSGVYSCKATNIIGIAKTEAKFAVEEFIEVPKFIEYLQEISVQENETAQLSVTVVGKPSPEVVWLKNGVSINIDNDHIFSKKDEQGHHTLIIKEARLEDMGTYSCKAINLAGTEEIETKLAVISELIPPVFTDEIGELEIQEGEKAELKCTVIGKPVPEVTWLRNGIVIHIDNTHFFKKDDETGRQTLIIANVNREDFGTYTCIATNSIGSAEIAGKIKFPKYGFEKMKEEEVKPMFIEPLETHTVKEGETISIKCRVNENAGAEIHWYLGDKPIQSNEHLMVEKLENGIMKLIIQNATKEDVGVYRCEAVNKSGKAATTAKVNFAIEDDLKEREDELPVSIGFIQPLGDIVAANNSVAELSCILNATRDDVQIHWSKDGLEVSPQHVTIEQFVDGTQKLKIAKVTTKDAGIYRCTASIGDSSAWTEGKLTILEKAKTTTQDEGPPEFTELLKSCTVAENAEVILQCKLKGLPRPTISWMKDGIKLDQNHRMITEYHEDGTIMLKIKNARKEDSGEYRCDAVNTYGAAWTAGPVRVATESELQREGEAPDFIEPIKPVTVSVGETAILEGKVKGQPKPEIKWFNGENILKETSNIQLENLPDGTQRLTIKNATVDDIGEYRCVASNQYGDVWSDVTLTVQVPISEEENGMEYVAPTFLRTLEGIHAKELEHVVLECKIIGEPMPEIKWFKDKEEISANDTHFKKETLPDGTARLIIDSVNKDDSGEFRCEAQNKFGTARTDAMLNVWYDFEVPVQSEIPPEFAQELKAVQAIEGQQISFECRVAGVPVPEVKWFRDGEELKSDEHVSIENLPDGTNRLVIDSVDVEDQGNYRCEATNSAGSMSSKAPLTVNELETLKLKKGLTDTKVEIGTKIRLFVEVEGKPKIVRWFHGKDEIKANKRTKLETITEHEYSLETDEAESSDEGTYRVVLSTDTETVESSCAVIVFKHETAPVFRKGLQDQNVPKGTKLVLEVDSFTL</sequence>
<feature type="domain" description="Ig-like" evidence="7">
    <location>
        <begin position="1536"/>
        <end position="1625"/>
    </location>
</feature>
<dbReference type="GO" id="GO:0060298">
    <property type="term" value="P:positive regulation of sarcomere organization"/>
    <property type="evidence" value="ECO:0007669"/>
    <property type="project" value="UniProtKB-ARBA"/>
</dbReference>
<keyword evidence="4" id="KW-0677">Repeat</keyword>
<evidence type="ECO:0000259" key="7">
    <source>
        <dbReference type="PROSITE" id="PS50835"/>
    </source>
</evidence>
<evidence type="ECO:0000256" key="3">
    <source>
        <dbReference type="ARBA" id="ARBA00022490"/>
    </source>
</evidence>
<feature type="domain" description="Ig-like" evidence="7">
    <location>
        <begin position="1203"/>
        <end position="1287"/>
    </location>
</feature>
<keyword evidence="5" id="KW-1015">Disulfide bond</keyword>
<dbReference type="FunFam" id="2.60.40.10:FF:000107">
    <property type="entry name" value="Myosin, light chain kinase a"/>
    <property type="match status" value="6"/>
</dbReference>
<dbReference type="CDD" id="cd00096">
    <property type="entry name" value="Ig"/>
    <property type="match status" value="1"/>
</dbReference>
<feature type="domain" description="Ig-like" evidence="7">
    <location>
        <begin position="1300"/>
        <end position="1389"/>
    </location>
</feature>
<proteinExistence type="inferred from homology"/>
<feature type="domain" description="Ig-like" evidence="7">
    <location>
        <begin position="2217"/>
        <end position="2304"/>
    </location>
</feature>
<feature type="domain" description="Ig-like" evidence="7">
    <location>
        <begin position="207"/>
        <end position="295"/>
    </location>
</feature>
<keyword evidence="3" id="KW-0963">Cytoplasm</keyword>
<evidence type="ECO:0000256" key="6">
    <source>
        <dbReference type="ARBA" id="ARBA00023319"/>
    </source>
</evidence>
<dbReference type="WBParaSite" id="maker-PairedContig_1754-snap-gene-0.2-mRNA-1">
    <property type="protein sequence ID" value="maker-PairedContig_1754-snap-gene-0.2-mRNA-1"/>
    <property type="gene ID" value="maker-PairedContig_1754-snap-gene-0.2"/>
</dbReference>
<feature type="domain" description="Ig-like" evidence="7">
    <location>
        <begin position="2638"/>
        <end position="2727"/>
    </location>
</feature>
<dbReference type="InterPro" id="IPR036179">
    <property type="entry name" value="Ig-like_dom_sf"/>
</dbReference>
<dbReference type="GO" id="GO:0040017">
    <property type="term" value="P:positive regulation of locomotion"/>
    <property type="evidence" value="ECO:0007669"/>
    <property type="project" value="UniProtKB-ARBA"/>
</dbReference>
<comment type="similarity">
    <text evidence="2">Belongs to the protein kinase superfamily. CAMK Ser/Thr protein kinase family.</text>
</comment>
<dbReference type="InterPro" id="IPR013106">
    <property type="entry name" value="Ig_V-set"/>
</dbReference>
<dbReference type="Gene3D" id="2.60.40.10">
    <property type="entry name" value="Immunoglobulins"/>
    <property type="match status" value="30"/>
</dbReference>
<dbReference type="GO" id="GO:0019899">
    <property type="term" value="F:enzyme binding"/>
    <property type="evidence" value="ECO:0007669"/>
    <property type="project" value="UniProtKB-ARBA"/>
</dbReference>
<feature type="domain" description="Ig-like" evidence="7">
    <location>
        <begin position="2022"/>
        <end position="2112"/>
    </location>
</feature>
<name>A0A1I8EEN3_WUCBA</name>
<feature type="domain" description="Ig-like" evidence="7">
    <location>
        <begin position="914"/>
        <end position="1002"/>
    </location>
</feature>
<dbReference type="InterPro" id="IPR013098">
    <property type="entry name" value="Ig_I-set"/>
</dbReference>
<organism evidence="8">
    <name type="scientific">Wuchereria bancrofti</name>
    <dbReference type="NCBI Taxonomy" id="6293"/>
    <lineage>
        <taxon>Eukaryota</taxon>
        <taxon>Metazoa</taxon>
        <taxon>Ecdysozoa</taxon>
        <taxon>Nematoda</taxon>
        <taxon>Chromadorea</taxon>
        <taxon>Rhabditida</taxon>
        <taxon>Spirurina</taxon>
        <taxon>Spiruromorpha</taxon>
        <taxon>Filarioidea</taxon>
        <taxon>Onchocercidae</taxon>
        <taxon>Wuchereria</taxon>
    </lineage>
</organism>
<dbReference type="SMART" id="SM00406">
    <property type="entry name" value="IGv"/>
    <property type="match status" value="4"/>
</dbReference>
<protein>
    <recommendedName>
        <fullName evidence="7">Ig-like domain-containing protein</fullName>
    </recommendedName>
</protein>
<dbReference type="SMART" id="SM00409">
    <property type="entry name" value="IG"/>
    <property type="match status" value="29"/>
</dbReference>
<feature type="domain" description="Ig-like" evidence="7">
    <location>
        <begin position="1727"/>
        <end position="1818"/>
    </location>
</feature>
<dbReference type="FunFam" id="2.60.40.10:FF:000080">
    <property type="entry name" value="Myosin light chain kinase, smooth muscle"/>
    <property type="match status" value="1"/>
</dbReference>
<feature type="domain" description="Ig-like" evidence="7">
    <location>
        <begin position="1010"/>
        <end position="1107"/>
    </location>
</feature>
<feature type="domain" description="Ig-like" evidence="7">
    <location>
        <begin position="2849"/>
        <end position="2938"/>
    </location>
</feature>
<dbReference type="FunFam" id="2.60.40.10:FF:000425">
    <property type="entry name" value="Myosin light chain kinase"/>
    <property type="match status" value="7"/>
</dbReference>
<feature type="domain" description="Ig-like" evidence="7">
    <location>
        <begin position="2428"/>
        <end position="2520"/>
    </location>
</feature>
<feature type="domain" description="Ig-like" evidence="7">
    <location>
        <begin position="306"/>
        <end position="394"/>
    </location>
</feature>
<dbReference type="FunFam" id="2.60.40.10:FF:000345">
    <property type="entry name" value="Muscle M-line assembly protein unc-89"/>
    <property type="match status" value="3"/>
</dbReference>
<dbReference type="FunFam" id="2.60.40.10:FF:000032">
    <property type="entry name" value="palladin isoform X1"/>
    <property type="match status" value="3"/>
</dbReference>
<feature type="domain" description="Ig-like" evidence="7">
    <location>
        <begin position="1439"/>
        <end position="1523"/>
    </location>
</feature>
<dbReference type="InterPro" id="IPR003598">
    <property type="entry name" value="Ig_sub2"/>
</dbReference>
<feature type="domain" description="Ig-like" evidence="7">
    <location>
        <begin position="1631"/>
        <end position="1726"/>
    </location>
</feature>
<feature type="domain" description="Ig-like" evidence="7">
    <location>
        <begin position="2535"/>
        <end position="2626"/>
    </location>
</feature>
<dbReference type="STRING" id="6293.A0A1I8EEN3"/>
<feature type="domain" description="Ig-like" evidence="7">
    <location>
        <begin position="2324"/>
        <end position="2413"/>
    </location>
</feature>
<dbReference type="GO" id="GO:0004672">
    <property type="term" value="F:protein kinase activity"/>
    <property type="evidence" value="ECO:0007669"/>
    <property type="project" value="TreeGrafter"/>
</dbReference>
<dbReference type="PROSITE" id="PS50835">
    <property type="entry name" value="IG_LIKE"/>
    <property type="match status" value="23"/>
</dbReference>
<dbReference type="SMART" id="SM00408">
    <property type="entry name" value="IGc2"/>
    <property type="match status" value="25"/>
</dbReference>
<dbReference type="InterPro" id="IPR013783">
    <property type="entry name" value="Ig-like_fold"/>
</dbReference>
<reference evidence="8" key="1">
    <citation type="submission" date="2016-11" db="UniProtKB">
        <authorList>
            <consortium name="WormBaseParasite"/>
        </authorList>
    </citation>
    <scope>IDENTIFICATION</scope>
    <source>
        <strain evidence="8">pt0022</strain>
    </source>
</reference>
<dbReference type="SUPFAM" id="SSF48726">
    <property type="entry name" value="Immunoglobulin"/>
    <property type="match status" value="30"/>
</dbReference>
<dbReference type="InterPro" id="IPR007110">
    <property type="entry name" value="Ig-like_dom"/>
</dbReference>
<evidence type="ECO:0000256" key="1">
    <source>
        <dbReference type="ARBA" id="ARBA00004161"/>
    </source>
</evidence>
<comment type="subcellular location">
    <subcellularLocation>
        <location evidence="1">Cytoplasm</location>
        <location evidence="1">Myofibril</location>
        <location evidence="1">Sarcomere</location>
        <location evidence="1">A band</location>
    </subcellularLocation>
</comment>
<feature type="domain" description="Ig-like" evidence="7">
    <location>
        <begin position="815"/>
        <end position="906"/>
    </location>
</feature>
<feature type="domain" description="Ig-like" evidence="7">
    <location>
        <begin position="2744"/>
        <end position="2834"/>
    </location>
</feature>
<dbReference type="InterPro" id="IPR003599">
    <property type="entry name" value="Ig_sub"/>
</dbReference>
<accession>A0A1I8EEN3</accession>
<dbReference type="Pfam" id="PF07679">
    <property type="entry name" value="I-set"/>
    <property type="match status" value="30"/>
</dbReference>
<dbReference type="GO" id="GO:0045989">
    <property type="term" value="P:positive regulation of striated muscle contraction"/>
    <property type="evidence" value="ECO:0007669"/>
    <property type="project" value="UniProtKB-ARBA"/>
</dbReference>
<dbReference type="FunFam" id="2.60.40.10:FF:000344">
    <property type="entry name" value="Muscle M-line assembly protein unc-89"/>
    <property type="match status" value="3"/>
</dbReference>
<feature type="domain" description="Ig-like" evidence="7">
    <location>
        <begin position="1826"/>
        <end position="1916"/>
    </location>
</feature>
<dbReference type="PANTHER" id="PTHR47633">
    <property type="entry name" value="IMMUNOGLOBULIN"/>
    <property type="match status" value="1"/>
</dbReference>
<evidence type="ECO:0000256" key="4">
    <source>
        <dbReference type="ARBA" id="ARBA00022737"/>
    </source>
</evidence>